<protein>
    <recommendedName>
        <fullName evidence="1">WDGH domain-containing protein</fullName>
    </recommendedName>
</protein>
<feature type="domain" description="WDGH" evidence="1">
    <location>
        <begin position="1"/>
        <end position="51"/>
    </location>
</feature>
<reference evidence="2 3" key="1">
    <citation type="journal article" date="2011" name="J. Bacteriol.">
        <title>Genome sequence of the nonpathogenic Listeria monocytogenes serovar 4a strain M7.</title>
        <authorList>
            <person name="Chen J."/>
            <person name="Xia Y."/>
            <person name="Cheng C."/>
            <person name="Fang C."/>
            <person name="Shan Y."/>
            <person name="Jin G."/>
            <person name="Fang W."/>
        </authorList>
    </citation>
    <scope>NUCLEOTIDE SEQUENCE [LARGE SCALE GENOMIC DNA]</scope>
    <source>
        <strain evidence="2 3">M7</strain>
    </source>
</reference>
<evidence type="ECO:0000259" key="1">
    <source>
        <dbReference type="Pfam" id="PF25311"/>
    </source>
</evidence>
<dbReference type="Proteomes" id="UP000000486">
    <property type="component" value="Chromosome"/>
</dbReference>
<sequence length="52" mass="6161">MYDGYFIAGVTTAQGEFSYHYPIYYWDIFDAMELEFAPKWDGHTSKDVTRLL</sequence>
<organism evidence="2 3">
    <name type="scientific">Listeria monocytogenes serotype 4a (strain M7)</name>
    <dbReference type="NCBI Taxonomy" id="1030009"/>
    <lineage>
        <taxon>Bacteria</taxon>
        <taxon>Bacillati</taxon>
        <taxon>Bacillota</taxon>
        <taxon>Bacilli</taxon>
        <taxon>Bacillales</taxon>
        <taxon>Listeriaceae</taxon>
        <taxon>Listeria</taxon>
    </lineage>
</organism>
<dbReference type="HOGENOM" id="CLU_199866_0_0_9"/>
<gene>
    <name evidence="2" type="ordered locus">LMM7_0093</name>
</gene>
<dbReference type="EMBL" id="CP002816">
    <property type="protein sequence ID" value="AEH91099.1"/>
    <property type="molecule type" value="Genomic_DNA"/>
</dbReference>
<dbReference type="AlphaFoldDB" id="A0A0E0US06"/>
<proteinExistence type="predicted"/>
<name>A0A0E0US06_LISMM</name>
<evidence type="ECO:0000313" key="3">
    <source>
        <dbReference type="Proteomes" id="UP000000486"/>
    </source>
</evidence>
<dbReference type="Pfam" id="PF25311">
    <property type="entry name" value="WDGH"/>
    <property type="match status" value="1"/>
</dbReference>
<dbReference type="KEGG" id="lmq:LMM7_0093"/>
<dbReference type="InterPro" id="IPR057362">
    <property type="entry name" value="WDGH"/>
</dbReference>
<evidence type="ECO:0000313" key="2">
    <source>
        <dbReference type="EMBL" id="AEH91099.1"/>
    </source>
</evidence>
<accession>A0A0E0US06</accession>